<evidence type="ECO:0008006" key="4">
    <source>
        <dbReference type="Google" id="ProtNLM"/>
    </source>
</evidence>
<evidence type="ECO:0000313" key="3">
    <source>
        <dbReference type="Proteomes" id="UP000664288"/>
    </source>
</evidence>
<evidence type="ECO:0000313" key="2">
    <source>
        <dbReference type="EMBL" id="MBO0904952.1"/>
    </source>
</evidence>
<gene>
    <name evidence="2" type="ORF">J1C47_15000</name>
</gene>
<dbReference type="EMBL" id="JAFMPY010000016">
    <property type="protein sequence ID" value="MBO0904952.1"/>
    <property type="molecule type" value="Genomic_DNA"/>
</dbReference>
<proteinExistence type="predicted"/>
<dbReference type="Proteomes" id="UP000664288">
    <property type="component" value="Unassembled WGS sequence"/>
</dbReference>
<dbReference type="RefSeq" id="WP_207351593.1">
    <property type="nucleotide sequence ID" value="NZ_JAFMPY010000016.1"/>
</dbReference>
<organism evidence="2 3">
    <name type="scientific">Jiella sonneratiae</name>
    <dbReference type="NCBI Taxonomy" id="2816856"/>
    <lineage>
        <taxon>Bacteria</taxon>
        <taxon>Pseudomonadati</taxon>
        <taxon>Pseudomonadota</taxon>
        <taxon>Alphaproteobacteria</taxon>
        <taxon>Hyphomicrobiales</taxon>
        <taxon>Aurantimonadaceae</taxon>
        <taxon>Jiella</taxon>
    </lineage>
</organism>
<name>A0ABS3J5L3_9HYPH</name>
<feature type="signal peptide" evidence="1">
    <location>
        <begin position="1"/>
        <end position="25"/>
    </location>
</feature>
<comment type="caution">
    <text evidence="2">The sequence shown here is derived from an EMBL/GenBank/DDBJ whole genome shotgun (WGS) entry which is preliminary data.</text>
</comment>
<feature type="chain" id="PRO_5045838224" description="Invasion associated locus B family protein" evidence="1">
    <location>
        <begin position="26"/>
        <end position="156"/>
    </location>
</feature>
<accession>A0ABS3J5L3</accession>
<evidence type="ECO:0000256" key="1">
    <source>
        <dbReference type="SAM" id="SignalP"/>
    </source>
</evidence>
<reference evidence="2 3" key="1">
    <citation type="submission" date="2021-03" db="EMBL/GenBank/DDBJ databases">
        <title>Whole genome sequence of Jiella sp. MQZ13P-4.</title>
        <authorList>
            <person name="Tuo L."/>
        </authorList>
    </citation>
    <scope>NUCLEOTIDE SEQUENCE [LARGE SCALE GENOMIC DNA]</scope>
    <source>
        <strain evidence="2 3">MQZ13P-4</strain>
    </source>
</reference>
<sequence length="156" mass="15610">MPINPVRAAAAALAAICLAVAPASAASAAGWRYEAGQAGLWTGGGFNGLALRCSGGALSLAFFGFPVRLESGLSYTVVVTVDGTARRFRTRPSQRRGAAGSTLSTELSGQAAADFVEALKRGRKAEVATPAGRYDLPLAGSGKALDALAKAGGCPG</sequence>
<protein>
    <recommendedName>
        <fullName evidence="4">Invasion associated locus B family protein</fullName>
    </recommendedName>
</protein>
<keyword evidence="1" id="KW-0732">Signal</keyword>
<keyword evidence="3" id="KW-1185">Reference proteome</keyword>